<keyword evidence="2" id="KW-0805">Transcription regulation</keyword>
<dbReference type="PANTHER" id="PTHR30419">
    <property type="entry name" value="HTH-TYPE TRANSCRIPTIONAL REGULATOR YBHD"/>
    <property type="match status" value="1"/>
</dbReference>
<feature type="domain" description="HTH lysR-type" evidence="5">
    <location>
        <begin position="1"/>
        <end position="58"/>
    </location>
</feature>
<dbReference type="Proteomes" id="UP000269692">
    <property type="component" value="Unassembled WGS sequence"/>
</dbReference>
<sequence length="302" mass="33641">MLIRQLEYLVAVARERHFGRAARTCHVSQPALSTGIRKLEEELGRALVVRSHRYQGLTLDGERALVWAQRMVADFDGLRQELADPGGGLSGVLRIGAIPGALPSLPTLVNAFCERHPKVRVQVQSMPSAAIQRSLDEMEIEAGVTYLHAEPLARVRTRPLYEESYVFVTCTPWFEGRDHLTWSEAARRPLCLLTRDMQHRRIVDQIFAEAGIACEPRIEVNSFEGVWTVIRSGPWGGILPASHVQALSAQDRLHVLALVDPVRTQPVGLVTSDRDPASPLADAFLRHAPRVLRAPERELLIA</sequence>
<name>A0A3L7ANI0_9HYPH</name>
<dbReference type="SUPFAM" id="SSF46785">
    <property type="entry name" value="Winged helix' DNA-binding domain"/>
    <property type="match status" value="1"/>
</dbReference>
<dbReference type="Gene3D" id="1.10.10.10">
    <property type="entry name" value="Winged helix-like DNA-binding domain superfamily/Winged helix DNA-binding domain"/>
    <property type="match status" value="1"/>
</dbReference>
<evidence type="ECO:0000259" key="5">
    <source>
        <dbReference type="PROSITE" id="PS50931"/>
    </source>
</evidence>
<dbReference type="CDD" id="cd05466">
    <property type="entry name" value="PBP2_LTTR_substrate"/>
    <property type="match status" value="1"/>
</dbReference>
<evidence type="ECO:0000256" key="3">
    <source>
        <dbReference type="ARBA" id="ARBA00023125"/>
    </source>
</evidence>
<dbReference type="AlphaFoldDB" id="A0A3L7ANI0"/>
<dbReference type="InterPro" id="IPR036388">
    <property type="entry name" value="WH-like_DNA-bd_sf"/>
</dbReference>
<evidence type="ECO:0000256" key="2">
    <source>
        <dbReference type="ARBA" id="ARBA00023015"/>
    </source>
</evidence>
<evidence type="ECO:0000256" key="1">
    <source>
        <dbReference type="ARBA" id="ARBA00009437"/>
    </source>
</evidence>
<dbReference type="InterPro" id="IPR000847">
    <property type="entry name" value="LysR_HTH_N"/>
</dbReference>
<keyword evidence="3" id="KW-0238">DNA-binding</keyword>
<dbReference type="GO" id="GO:0003700">
    <property type="term" value="F:DNA-binding transcription factor activity"/>
    <property type="evidence" value="ECO:0007669"/>
    <property type="project" value="InterPro"/>
</dbReference>
<evidence type="ECO:0000313" key="7">
    <source>
        <dbReference type="Proteomes" id="UP000269692"/>
    </source>
</evidence>
<comment type="similarity">
    <text evidence="1">Belongs to the LysR transcriptional regulatory family.</text>
</comment>
<dbReference type="OrthoDB" id="9775392at2"/>
<dbReference type="Gene3D" id="3.40.190.290">
    <property type="match status" value="1"/>
</dbReference>
<dbReference type="InterPro" id="IPR050950">
    <property type="entry name" value="HTH-type_LysR_regulators"/>
</dbReference>
<keyword evidence="7" id="KW-1185">Reference proteome</keyword>
<keyword evidence="4" id="KW-0804">Transcription</keyword>
<organism evidence="6 7">
    <name type="scientific">Xanthobacter tagetidis</name>
    <dbReference type="NCBI Taxonomy" id="60216"/>
    <lineage>
        <taxon>Bacteria</taxon>
        <taxon>Pseudomonadati</taxon>
        <taxon>Pseudomonadota</taxon>
        <taxon>Alphaproteobacteria</taxon>
        <taxon>Hyphomicrobiales</taxon>
        <taxon>Xanthobacteraceae</taxon>
        <taxon>Xanthobacter</taxon>
    </lineage>
</organism>
<dbReference type="Pfam" id="PF03466">
    <property type="entry name" value="LysR_substrate"/>
    <property type="match status" value="1"/>
</dbReference>
<comment type="caution">
    <text evidence="6">The sequence shown here is derived from an EMBL/GenBank/DDBJ whole genome shotgun (WGS) entry which is preliminary data.</text>
</comment>
<reference evidence="6 7" key="1">
    <citation type="submission" date="2018-10" db="EMBL/GenBank/DDBJ databases">
        <title>Xanthobacter tagetidis genome sequencing and assembly.</title>
        <authorList>
            <person name="Maclea K.S."/>
            <person name="Goen A.E."/>
            <person name="Fatima S.A."/>
        </authorList>
    </citation>
    <scope>NUCLEOTIDE SEQUENCE [LARGE SCALE GENOMIC DNA]</scope>
    <source>
        <strain evidence="6 7">ATCC 700314</strain>
    </source>
</reference>
<dbReference type="EMBL" id="RCTF01000002">
    <property type="protein sequence ID" value="RLP81028.1"/>
    <property type="molecule type" value="Genomic_DNA"/>
</dbReference>
<dbReference type="Pfam" id="PF00126">
    <property type="entry name" value="HTH_1"/>
    <property type="match status" value="1"/>
</dbReference>
<evidence type="ECO:0000256" key="4">
    <source>
        <dbReference type="ARBA" id="ARBA00023163"/>
    </source>
</evidence>
<dbReference type="FunFam" id="1.10.10.10:FF:000001">
    <property type="entry name" value="LysR family transcriptional regulator"/>
    <property type="match status" value="1"/>
</dbReference>
<gene>
    <name evidence="6" type="ORF">D9R14_03255</name>
</gene>
<dbReference type="GO" id="GO:0003677">
    <property type="term" value="F:DNA binding"/>
    <property type="evidence" value="ECO:0007669"/>
    <property type="project" value="UniProtKB-KW"/>
</dbReference>
<dbReference type="PANTHER" id="PTHR30419:SF31">
    <property type="entry name" value="BLR3139 PROTEIN"/>
    <property type="match status" value="1"/>
</dbReference>
<dbReference type="InterPro" id="IPR005119">
    <property type="entry name" value="LysR_subst-bd"/>
</dbReference>
<protein>
    <submittedName>
        <fullName evidence="6">LysR family transcriptional regulator</fullName>
    </submittedName>
</protein>
<dbReference type="RefSeq" id="WP_121621880.1">
    <property type="nucleotide sequence ID" value="NZ_JACIIW010000003.1"/>
</dbReference>
<proteinExistence type="inferred from homology"/>
<dbReference type="PROSITE" id="PS50931">
    <property type="entry name" value="HTH_LYSR"/>
    <property type="match status" value="1"/>
</dbReference>
<dbReference type="PRINTS" id="PR00039">
    <property type="entry name" value="HTHLYSR"/>
</dbReference>
<accession>A0A3L7ANI0</accession>
<evidence type="ECO:0000313" key="6">
    <source>
        <dbReference type="EMBL" id="RLP81028.1"/>
    </source>
</evidence>
<dbReference type="SUPFAM" id="SSF53850">
    <property type="entry name" value="Periplasmic binding protein-like II"/>
    <property type="match status" value="1"/>
</dbReference>
<dbReference type="InterPro" id="IPR036390">
    <property type="entry name" value="WH_DNA-bd_sf"/>
</dbReference>
<dbReference type="GO" id="GO:0005829">
    <property type="term" value="C:cytosol"/>
    <property type="evidence" value="ECO:0007669"/>
    <property type="project" value="TreeGrafter"/>
</dbReference>